<evidence type="ECO:0000313" key="3">
    <source>
        <dbReference type="Proteomes" id="UP001162131"/>
    </source>
</evidence>
<keyword evidence="3" id="KW-1185">Reference proteome</keyword>
<protein>
    <recommendedName>
        <fullName evidence="4">Transmembrane protein</fullName>
    </recommendedName>
</protein>
<reference evidence="2" key="1">
    <citation type="submission" date="2021-09" db="EMBL/GenBank/DDBJ databases">
        <authorList>
            <consortium name="AG Swart"/>
            <person name="Singh M."/>
            <person name="Singh A."/>
            <person name="Seah K."/>
            <person name="Emmerich C."/>
        </authorList>
    </citation>
    <scope>NUCLEOTIDE SEQUENCE</scope>
    <source>
        <strain evidence="2">ATCC30299</strain>
    </source>
</reference>
<evidence type="ECO:0000256" key="1">
    <source>
        <dbReference type="SAM" id="Phobius"/>
    </source>
</evidence>
<keyword evidence="1" id="KW-1133">Transmembrane helix</keyword>
<feature type="transmembrane region" description="Helical" evidence="1">
    <location>
        <begin position="29"/>
        <end position="53"/>
    </location>
</feature>
<comment type="caution">
    <text evidence="2">The sequence shown here is derived from an EMBL/GenBank/DDBJ whole genome shotgun (WGS) entry which is preliminary data.</text>
</comment>
<dbReference type="EMBL" id="CAJZBQ010000036">
    <property type="protein sequence ID" value="CAG9324814.1"/>
    <property type="molecule type" value="Genomic_DNA"/>
</dbReference>
<evidence type="ECO:0008006" key="4">
    <source>
        <dbReference type="Google" id="ProtNLM"/>
    </source>
</evidence>
<dbReference type="AlphaFoldDB" id="A0AAU9JJZ0"/>
<feature type="transmembrane region" description="Helical" evidence="1">
    <location>
        <begin position="5"/>
        <end position="23"/>
    </location>
</feature>
<gene>
    <name evidence="2" type="ORF">BSTOLATCC_MIC36593</name>
</gene>
<proteinExistence type="predicted"/>
<keyword evidence="1" id="KW-0812">Transmembrane</keyword>
<feature type="transmembrane region" description="Helical" evidence="1">
    <location>
        <begin position="65"/>
        <end position="84"/>
    </location>
</feature>
<keyword evidence="1" id="KW-0472">Membrane</keyword>
<accession>A0AAU9JJZ0</accession>
<dbReference type="Proteomes" id="UP001162131">
    <property type="component" value="Unassembled WGS sequence"/>
</dbReference>
<name>A0AAU9JJZ0_9CILI</name>
<feature type="transmembrane region" description="Helical" evidence="1">
    <location>
        <begin position="110"/>
        <end position="134"/>
    </location>
</feature>
<evidence type="ECO:0000313" key="2">
    <source>
        <dbReference type="EMBL" id="CAG9324814.1"/>
    </source>
</evidence>
<sequence>MIKIYFLAVLLIVVVLQVPYFYFKGYVEHWSWFFKIAVSALILGFSGCGYYAINKLKLMFIRISSIFLSILMVCLIFIVAFGISECSTRLCSELDKACSDDISTKISDEIPWYAGGLYIASIMLLISMISFFLVELIKKWIYLANEVPVAKVQTPLDESQSMIDYEEIPKTERNEVWTAEHSDKQQIAPGYKVTNIEEENNRNIEVLDLDVEVAQNRNSKPRRRTMITMKDFE</sequence>
<organism evidence="2 3">
    <name type="scientific">Blepharisma stoltei</name>
    <dbReference type="NCBI Taxonomy" id="1481888"/>
    <lineage>
        <taxon>Eukaryota</taxon>
        <taxon>Sar</taxon>
        <taxon>Alveolata</taxon>
        <taxon>Ciliophora</taxon>
        <taxon>Postciliodesmatophora</taxon>
        <taxon>Heterotrichea</taxon>
        <taxon>Heterotrichida</taxon>
        <taxon>Blepharismidae</taxon>
        <taxon>Blepharisma</taxon>
    </lineage>
</organism>